<dbReference type="EMBL" id="MAJD01000002">
    <property type="protein sequence ID" value="OBX33870.1"/>
    <property type="molecule type" value="Genomic_DNA"/>
</dbReference>
<dbReference type="Proteomes" id="UP000092504">
    <property type="component" value="Unassembled WGS sequence"/>
</dbReference>
<evidence type="ECO:0000313" key="1">
    <source>
        <dbReference type="EMBL" id="OBX33870.1"/>
    </source>
</evidence>
<dbReference type="PATRIC" id="fig|2746.7.peg.2987"/>
<name>A0A1B8NV37_HALEL</name>
<dbReference type="AlphaFoldDB" id="A0A1B8NV37"/>
<proteinExistence type="predicted"/>
<gene>
    <name evidence="1" type="ORF">A8U91_02913</name>
</gene>
<organism evidence="1 2">
    <name type="scientific">Halomonas elongata</name>
    <dbReference type="NCBI Taxonomy" id="2746"/>
    <lineage>
        <taxon>Bacteria</taxon>
        <taxon>Pseudomonadati</taxon>
        <taxon>Pseudomonadota</taxon>
        <taxon>Gammaproteobacteria</taxon>
        <taxon>Oceanospirillales</taxon>
        <taxon>Halomonadaceae</taxon>
        <taxon>Halomonas</taxon>
    </lineage>
</organism>
<protein>
    <submittedName>
        <fullName evidence="1">Uncharacterized protein</fullName>
    </submittedName>
</protein>
<comment type="caution">
    <text evidence="1">The sequence shown here is derived from an EMBL/GenBank/DDBJ whole genome shotgun (WGS) entry which is preliminary data.</text>
</comment>
<sequence>MTGDQVYADDVAGPMLVAIHQLIQRLGLFDEPLDGATVTDSRALYTTDTAYYRRDSLLPDVTESGELRKRFFGGAKKPIFTSANAYNHLISFGEIIAMYLLVWSPTHGAWWR</sequence>
<reference evidence="1 2" key="1">
    <citation type="submission" date="2016-06" db="EMBL/GenBank/DDBJ databases">
        <title>Genome sequence of halotolerant plant growth promoting strain of Halomonas elongata HEK1 isolated from salterns of Rann of Kutch, Gujarat, India.</title>
        <authorList>
            <person name="Gaba S."/>
            <person name="Singh R.N."/>
            <person name="Abrol S."/>
            <person name="Kaushik R."/>
            <person name="Saxena A.K."/>
        </authorList>
    </citation>
    <scope>NUCLEOTIDE SEQUENCE [LARGE SCALE GENOMIC DNA]</scope>
    <source>
        <strain evidence="1 2">HEK1</strain>
    </source>
</reference>
<evidence type="ECO:0000313" key="2">
    <source>
        <dbReference type="Proteomes" id="UP000092504"/>
    </source>
</evidence>
<accession>A0A1B8NV37</accession>